<dbReference type="PANTHER" id="PTHR33734:SF22">
    <property type="entry name" value="MEMBRANE-BOUND LYTIC MUREIN TRANSGLYCOSYLASE D"/>
    <property type="match status" value="1"/>
</dbReference>
<gene>
    <name evidence="4" type="ORF">ACFPER_17115</name>
</gene>
<evidence type="ECO:0000313" key="5">
    <source>
        <dbReference type="Proteomes" id="UP001595960"/>
    </source>
</evidence>
<feature type="compositionally biased region" description="Low complexity" evidence="1">
    <location>
        <begin position="1"/>
        <end position="11"/>
    </location>
</feature>
<dbReference type="Proteomes" id="UP001595960">
    <property type="component" value="Unassembled WGS sequence"/>
</dbReference>
<dbReference type="PANTHER" id="PTHR33734">
    <property type="entry name" value="LYSM DOMAIN-CONTAINING GPI-ANCHORED PROTEIN 2"/>
    <property type="match status" value="1"/>
</dbReference>
<feature type="domain" description="LysM" evidence="3">
    <location>
        <begin position="90"/>
        <end position="134"/>
    </location>
</feature>
<proteinExistence type="predicted"/>
<protein>
    <submittedName>
        <fullName evidence="4">LysM peptidoglycan-binding domain-containing protein</fullName>
    </submittedName>
</protein>
<name>A0ABV9RAE7_9MICO</name>
<dbReference type="EMBL" id="JBHSJC010000002">
    <property type="protein sequence ID" value="MFC4830519.1"/>
    <property type="molecule type" value="Genomic_DNA"/>
</dbReference>
<feature type="region of interest" description="Disordered" evidence="1">
    <location>
        <begin position="199"/>
        <end position="222"/>
    </location>
</feature>
<dbReference type="Pfam" id="PF01476">
    <property type="entry name" value="LysM"/>
    <property type="match status" value="3"/>
</dbReference>
<feature type="compositionally biased region" description="Low complexity" evidence="1">
    <location>
        <begin position="209"/>
        <end position="222"/>
    </location>
</feature>
<feature type="transmembrane region" description="Helical" evidence="2">
    <location>
        <begin position="32"/>
        <end position="54"/>
    </location>
</feature>
<keyword evidence="2" id="KW-0812">Transmembrane</keyword>
<accession>A0ABV9RAE7</accession>
<feature type="domain" description="LysM" evidence="3">
    <location>
        <begin position="225"/>
        <end position="269"/>
    </location>
</feature>
<comment type="caution">
    <text evidence="4">The sequence shown here is derived from an EMBL/GenBank/DDBJ whole genome shotgun (WGS) entry which is preliminary data.</text>
</comment>
<dbReference type="SUPFAM" id="SSF54106">
    <property type="entry name" value="LysM domain"/>
    <property type="match status" value="3"/>
</dbReference>
<keyword evidence="5" id="KW-1185">Reference proteome</keyword>
<evidence type="ECO:0000256" key="1">
    <source>
        <dbReference type="SAM" id="MobiDB-lite"/>
    </source>
</evidence>
<feature type="region of interest" description="Disordered" evidence="1">
    <location>
        <begin position="1"/>
        <end position="27"/>
    </location>
</feature>
<dbReference type="RefSeq" id="WP_204393955.1">
    <property type="nucleotide sequence ID" value="NZ_JAFBBW010000001.1"/>
</dbReference>
<evidence type="ECO:0000313" key="4">
    <source>
        <dbReference type="EMBL" id="MFC4830519.1"/>
    </source>
</evidence>
<sequence length="420" mass="42822">MEQYSGATPADHGADGGTGAGRNRRGRTVRRLLTLPVAAASTIAVTLGFVQPAAAAPQTIKRQPKPKAVTGAPAARASATAAAAGTELPAEVTVRDGDTVSAIAARYGLSTAEVLAENGLSWSSLIFPGQRLALPGGAAATSTTPSVPRPDIARHVVRSGETVSGIAAAYGLDTDVVLSANGLGPTSLIFPGQTVVLPARDGDPVPEGSADASRPTAPAPATADDVHVVVEGDTLIGIGERHGVALERLVELNPDAADGFIVPGQEIVLRVPAPVEATAVAMLDVPLDDEMRANAAVIVAVGRARGIPDRGIVIALAAAAQESGLRNLDHGDRDSLGLFQQRPSQGWGTADEVRDPERAAAAFYGGPDSPTVGTAPGLLDVDGWESMSLADAAQAVQRSAHPGHFAKWEASAERWLTELG</sequence>
<reference evidence="5" key="1">
    <citation type="journal article" date="2019" name="Int. J. Syst. Evol. Microbiol.">
        <title>The Global Catalogue of Microorganisms (GCM) 10K type strain sequencing project: providing services to taxonomists for standard genome sequencing and annotation.</title>
        <authorList>
            <consortium name="The Broad Institute Genomics Platform"/>
            <consortium name="The Broad Institute Genome Sequencing Center for Infectious Disease"/>
            <person name="Wu L."/>
            <person name="Ma J."/>
        </authorList>
    </citation>
    <scope>NUCLEOTIDE SEQUENCE [LARGE SCALE GENOMIC DNA]</scope>
    <source>
        <strain evidence="5">CGMCC 1.12192</strain>
    </source>
</reference>
<evidence type="ECO:0000256" key="2">
    <source>
        <dbReference type="SAM" id="Phobius"/>
    </source>
</evidence>
<dbReference type="CDD" id="cd00118">
    <property type="entry name" value="LysM"/>
    <property type="match status" value="3"/>
</dbReference>
<dbReference type="SMART" id="SM00257">
    <property type="entry name" value="LysM"/>
    <property type="match status" value="3"/>
</dbReference>
<evidence type="ECO:0000259" key="3">
    <source>
        <dbReference type="PROSITE" id="PS51782"/>
    </source>
</evidence>
<keyword evidence="2" id="KW-1133">Transmembrane helix</keyword>
<feature type="domain" description="LysM" evidence="3">
    <location>
        <begin position="153"/>
        <end position="197"/>
    </location>
</feature>
<dbReference type="InterPro" id="IPR036779">
    <property type="entry name" value="LysM_dom_sf"/>
</dbReference>
<dbReference type="PROSITE" id="PS51782">
    <property type="entry name" value="LYSM"/>
    <property type="match status" value="3"/>
</dbReference>
<dbReference type="Gene3D" id="3.10.350.10">
    <property type="entry name" value="LysM domain"/>
    <property type="match status" value="3"/>
</dbReference>
<dbReference type="InterPro" id="IPR018392">
    <property type="entry name" value="LysM"/>
</dbReference>
<keyword evidence="2" id="KW-0472">Membrane</keyword>
<organism evidence="4 5">
    <name type="scientific">Agromyces aurantiacus</name>
    <dbReference type="NCBI Taxonomy" id="165814"/>
    <lineage>
        <taxon>Bacteria</taxon>
        <taxon>Bacillati</taxon>
        <taxon>Actinomycetota</taxon>
        <taxon>Actinomycetes</taxon>
        <taxon>Micrococcales</taxon>
        <taxon>Microbacteriaceae</taxon>
        <taxon>Agromyces</taxon>
    </lineage>
</organism>